<evidence type="ECO:0000313" key="4">
    <source>
        <dbReference type="Proteomes" id="UP000757435"/>
    </source>
</evidence>
<protein>
    <submittedName>
        <fullName evidence="3">Uncharacterized protein</fullName>
    </submittedName>
</protein>
<feature type="compositionally biased region" description="Polar residues" evidence="1">
    <location>
        <begin position="47"/>
        <end position="72"/>
    </location>
</feature>
<feature type="transmembrane region" description="Helical" evidence="2">
    <location>
        <begin position="13"/>
        <end position="34"/>
    </location>
</feature>
<evidence type="ECO:0000313" key="3">
    <source>
        <dbReference type="EMBL" id="MBW4657192.1"/>
    </source>
</evidence>
<keyword evidence="2" id="KW-0472">Membrane</keyword>
<reference evidence="3" key="1">
    <citation type="submission" date="2021-05" db="EMBL/GenBank/DDBJ databases">
        <authorList>
            <person name="Pietrasiak N."/>
            <person name="Ward R."/>
            <person name="Stajich J.E."/>
            <person name="Kurbessoian T."/>
        </authorList>
    </citation>
    <scope>NUCLEOTIDE SEQUENCE</scope>
    <source>
        <strain evidence="3">UHER 2000/2452</strain>
    </source>
</reference>
<feature type="region of interest" description="Disordered" evidence="1">
    <location>
        <begin position="43"/>
        <end position="72"/>
    </location>
</feature>
<feature type="compositionally biased region" description="Polar residues" evidence="1">
    <location>
        <begin position="111"/>
        <end position="120"/>
    </location>
</feature>
<organism evidence="3 4">
    <name type="scientific">Drouetiella hepatica Uher 2000/2452</name>
    <dbReference type="NCBI Taxonomy" id="904376"/>
    <lineage>
        <taxon>Bacteria</taxon>
        <taxon>Bacillati</taxon>
        <taxon>Cyanobacteriota</taxon>
        <taxon>Cyanophyceae</taxon>
        <taxon>Oculatellales</taxon>
        <taxon>Oculatellaceae</taxon>
        <taxon>Drouetiella</taxon>
    </lineage>
</organism>
<evidence type="ECO:0000256" key="2">
    <source>
        <dbReference type="SAM" id="Phobius"/>
    </source>
</evidence>
<comment type="caution">
    <text evidence="3">The sequence shown here is derived from an EMBL/GenBank/DDBJ whole genome shotgun (WGS) entry which is preliminary data.</text>
</comment>
<reference evidence="3" key="2">
    <citation type="journal article" date="2022" name="Microbiol. Resour. Announc.">
        <title>Metagenome Sequencing to Explore Phylogenomics of Terrestrial Cyanobacteria.</title>
        <authorList>
            <person name="Ward R.D."/>
            <person name="Stajich J.E."/>
            <person name="Johansen J.R."/>
            <person name="Huntemann M."/>
            <person name="Clum A."/>
            <person name="Foster B."/>
            <person name="Foster B."/>
            <person name="Roux S."/>
            <person name="Palaniappan K."/>
            <person name="Varghese N."/>
            <person name="Mukherjee S."/>
            <person name="Reddy T.B.K."/>
            <person name="Daum C."/>
            <person name="Copeland A."/>
            <person name="Chen I.A."/>
            <person name="Ivanova N.N."/>
            <person name="Kyrpides N.C."/>
            <person name="Shapiro N."/>
            <person name="Eloe-Fadrosh E.A."/>
            <person name="Pietrasiak N."/>
        </authorList>
    </citation>
    <scope>NUCLEOTIDE SEQUENCE</scope>
    <source>
        <strain evidence="3">UHER 2000/2452</strain>
    </source>
</reference>
<feature type="region of interest" description="Disordered" evidence="1">
    <location>
        <begin position="93"/>
        <end position="165"/>
    </location>
</feature>
<proteinExistence type="predicted"/>
<feature type="compositionally biased region" description="Basic and acidic residues" evidence="1">
    <location>
        <begin position="149"/>
        <end position="165"/>
    </location>
</feature>
<keyword evidence="2" id="KW-0812">Transmembrane</keyword>
<accession>A0A951Q5V8</accession>
<keyword evidence="2" id="KW-1133">Transmembrane helix</keyword>
<gene>
    <name evidence="3" type="ORF">KME15_00825</name>
</gene>
<dbReference type="Proteomes" id="UP000757435">
    <property type="component" value="Unassembled WGS sequence"/>
</dbReference>
<sequence>MAQHSNSSGSGNLLVRAFMGILSITATAVVSTMVQRYFATPAPWTPASDSAVPTPSTEPSVSNTFSPDASLLETNQPEINQVEMDQIEINQVEMDQVEVNQPDRSAEVGLSDSSPIQVETQPIPDASYGQTDGAASELPAVPEPSGDATLREKLDSALRDKWNKH</sequence>
<name>A0A951Q5V8_9CYAN</name>
<evidence type="ECO:0000256" key="1">
    <source>
        <dbReference type="SAM" id="MobiDB-lite"/>
    </source>
</evidence>
<dbReference type="AlphaFoldDB" id="A0A951Q5V8"/>
<dbReference type="EMBL" id="JAHHHD010000001">
    <property type="protein sequence ID" value="MBW4657192.1"/>
    <property type="molecule type" value="Genomic_DNA"/>
</dbReference>